<organism evidence="2 3">
    <name type="scientific">Pacificibacter marinus</name>
    <dbReference type="NCBI Taxonomy" id="658057"/>
    <lineage>
        <taxon>Bacteria</taxon>
        <taxon>Pseudomonadati</taxon>
        <taxon>Pseudomonadota</taxon>
        <taxon>Alphaproteobacteria</taxon>
        <taxon>Rhodobacterales</taxon>
        <taxon>Roseobacteraceae</taxon>
        <taxon>Pacificibacter</taxon>
    </lineage>
</organism>
<dbReference type="PANTHER" id="PTHR39199">
    <property type="entry name" value="BLR5128 PROTEIN"/>
    <property type="match status" value="1"/>
</dbReference>
<dbReference type="OrthoDB" id="517867at2"/>
<dbReference type="InterPro" id="IPR045865">
    <property type="entry name" value="ACT-like_dom_sf"/>
</dbReference>
<dbReference type="Gene3D" id="3.30.2130.10">
    <property type="entry name" value="VC0802-like"/>
    <property type="match status" value="1"/>
</dbReference>
<sequence length="132" mass="14444">MVGETNLDKLLGSMAAELVDGLYVFATVSDGVVPAGVRPRMLFHESEGMTLILLKEEAEAHNIAYEFPCRMITLNIHSSLEAVGFLARITTALAKHDMGVNPVSGFSHDHLFVPDGREMDAIRVLKEFATKT</sequence>
<accession>A0A1Y5TJF1</accession>
<reference evidence="2 3" key="1">
    <citation type="submission" date="2017-03" db="EMBL/GenBank/DDBJ databases">
        <authorList>
            <person name="Afonso C.L."/>
            <person name="Miller P.J."/>
            <person name="Scott M.A."/>
            <person name="Spackman E."/>
            <person name="Goraichik I."/>
            <person name="Dimitrov K.M."/>
            <person name="Suarez D.L."/>
            <person name="Swayne D.E."/>
        </authorList>
    </citation>
    <scope>NUCLEOTIDE SEQUENCE [LARGE SCALE GENOMIC DNA]</scope>
    <source>
        <strain evidence="2 3">CECT 7971</strain>
    </source>
</reference>
<feature type="domain" description="DUF2241" evidence="1">
    <location>
        <begin position="3"/>
        <end position="70"/>
    </location>
</feature>
<proteinExistence type="predicted"/>
<evidence type="ECO:0000313" key="2">
    <source>
        <dbReference type="EMBL" id="SLN65384.1"/>
    </source>
</evidence>
<dbReference type="PANTHER" id="PTHR39199:SF1">
    <property type="entry name" value="BLR5128 PROTEIN"/>
    <property type="match status" value="1"/>
</dbReference>
<dbReference type="InterPro" id="IPR018717">
    <property type="entry name" value="DUF2241"/>
</dbReference>
<dbReference type="SUPFAM" id="SSF55021">
    <property type="entry name" value="ACT-like"/>
    <property type="match status" value="2"/>
</dbReference>
<dbReference type="AlphaFoldDB" id="A0A1Y5TJF1"/>
<name>A0A1Y5TJF1_9RHOB</name>
<evidence type="ECO:0000259" key="1">
    <source>
        <dbReference type="Pfam" id="PF10000"/>
    </source>
</evidence>
<gene>
    <name evidence="2" type="ORF">PAM7971_03439</name>
</gene>
<dbReference type="RefSeq" id="WP_085850519.1">
    <property type="nucleotide sequence ID" value="NZ_FNZV01000015.1"/>
</dbReference>
<dbReference type="EMBL" id="FWFW01000014">
    <property type="protein sequence ID" value="SLN65384.1"/>
    <property type="molecule type" value="Genomic_DNA"/>
</dbReference>
<dbReference type="Proteomes" id="UP000193307">
    <property type="component" value="Unassembled WGS sequence"/>
</dbReference>
<evidence type="ECO:0000313" key="3">
    <source>
        <dbReference type="Proteomes" id="UP000193307"/>
    </source>
</evidence>
<dbReference type="Pfam" id="PF10000">
    <property type="entry name" value="ACT_3"/>
    <property type="match status" value="1"/>
</dbReference>
<keyword evidence="3" id="KW-1185">Reference proteome</keyword>
<dbReference type="STRING" id="658057.SAMN04488032_11525"/>
<protein>
    <submittedName>
        <fullName evidence="2">ACT domain protein</fullName>
    </submittedName>
</protein>